<name>A0A657LR31_9HYPH</name>
<comment type="caution">
    <text evidence="1">The sequence shown here is derived from an EMBL/GenBank/DDBJ whole genome shotgun (WGS) entry which is preliminary data.</text>
</comment>
<proteinExistence type="predicted"/>
<dbReference type="Proteomes" id="UP000182661">
    <property type="component" value="Unassembled WGS sequence"/>
</dbReference>
<protein>
    <submittedName>
        <fullName evidence="1">Uncharacterized protein</fullName>
    </submittedName>
</protein>
<reference evidence="1 2" key="1">
    <citation type="submission" date="2016-02" db="EMBL/GenBank/DDBJ databases">
        <title>Genome sequencing of a beta-galactosidase producing bacteria Rhizobium sp. 59.</title>
        <authorList>
            <person name="Wang D."/>
            <person name="Kot W."/>
            <person name="Qin Y."/>
            <person name="Hansen L."/>
            <person name="Naqvi K."/>
            <person name="Rensing C."/>
        </authorList>
    </citation>
    <scope>NUCLEOTIDE SEQUENCE [LARGE SCALE GENOMIC DNA]</scope>
    <source>
        <strain evidence="1 2">59</strain>
    </source>
</reference>
<gene>
    <name evidence="1" type="ORF">AX760_20145</name>
</gene>
<dbReference type="EMBL" id="LSRP01000098">
    <property type="protein sequence ID" value="OJF94434.1"/>
    <property type="molecule type" value="Genomic_DNA"/>
</dbReference>
<evidence type="ECO:0000313" key="1">
    <source>
        <dbReference type="EMBL" id="OJF94434.1"/>
    </source>
</evidence>
<sequence>MNRADIPNEIVLPLHGDDFNDDLMRGACAEDYRDGRDLTASSEPAGAETLPAVDDDIAGLVMAAEALTNPPDISSLGQLLGRIALARLDPLPARQILTRIKAATGIPMAILEKQLTELGRRVNASGDPNARISKPAWFNRLRQDMAGTPERNEGGVRGTYLEAGVAVA</sequence>
<organism evidence="1 2">
    <name type="scientific">Pararhizobium antarcticum</name>
    <dbReference type="NCBI Taxonomy" id="1798805"/>
    <lineage>
        <taxon>Bacteria</taxon>
        <taxon>Pseudomonadati</taxon>
        <taxon>Pseudomonadota</taxon>
        <taxon>Alphaproteobacteria</taxon>
        <taxon>Hyphomicrobiales</taxon>
        <taxon>Rhizobiaceae</taxon>
        <taxon>Rhizobium/Agrobacterium group</taxon>
        <taxon>Pararhizobium</taxon>
    </lineage>
</organism>
<keyword evidence="2" id="KW-1185">Reference proteome</keyword>
<accession>A0A657LR31</accession>
<evidence type="ECO:0000313" key="2">
    <source>
        <dbReference type="Proteomes" id="UP000182661"/>
    </source>
</evidence>
<dbReference type="AlphaFoldDB" id="A0A657LR31"/>